<name>A0A6A6Q0I1_9PEZI</name>
<evidence type="ECO:0000313" key="5">
    <source>
        <dbReference type="Proteomes" id="UP000799767"/>
    </source>
</evidence>
<gene>
    <name evidence="4" type="ORF">BDY17DRAFT_351774</name>
</gene>
<dbReference type="Proteomes" id="UP000799767">
    <property type="component" value="Unassembled WGS sequence"/>
</dbReference>
<dbReference type="Pfam" id="PF00106">
    <property type="entry name" value="adh_short"/>
    <property type="match status" value="1"/>
</dbReference>
<reference evidence="4" key="1">
    <citation type="journal article" date="2020" name="Stud. Mycol.">
        <title>101 Dothideomycetes genomes: a test case for predicting lifestyles and emergence of pathogens.</title>
        <authorList>
            <person name="Haridas S."/>
            <person name="Albert R."/>
            <person name="Binder M."/>
            <person name="Bloem J."/>
            <person name="Labutti K."/>
            <person name="Salamov A."/>
            <person name="Andreopoulos B."/>
            <person name="Baker S."/>
            <person name="Barry K."/>
            <person name="Bills G."/>
            <person name="Bluhm B."/>
            <person name="Cannon C."/>
            <person name="Castanera R."/>
            <person name="Culley D."/>
            <person name="Daum C."/>
            <person name="Ezra D."/>
            <person name="Gonzalez J."/>
            <person name="Henrissat B."/>
            <person name="Kuo A."/>
            <person name="Liang C."/>
            <person name="Lipzen A."/>
            <person name="Lutzoni F."/>
            <person name="Magnuson J."/>
            <person name="Mondo S."/>
            <person name="Nolan M."/>
            <person name="Ohm R."/>
            <person name="Pangilinan J."/>
            <person name="Park H.-J."/>
            <person name="Ramirez L."/>
            <person name="Alfaro M."/>
            <person name="Sun H."/>
            <person name="Tritt A."/>
            <person name="Yoshinaga Y."/>
            <person name="Zwiers L.-H."/>
            <person name="Turgeon B."/>
            <person name="Goodwin S."/>
            <person name="Spatafora J."/>
            <person name="Crous P."/>
            <person name="Grigoriev I."/>
        </authorList>
    </citation>
    <scope>NUCLEOTIDE SEQUENCE</scope>
    <source>
        <strain evidence="4">CBS 113389</strain>
    </source>
</reference>
<accession>A0A6A6Q0I1</accession>
<dbReference type="EMBL" id="MU001633">
    <property type="protein sequence ID" value="KAF2484927.1"/>
    <property type="molecule type" value="Genomic_DNA"/>
</dbReference>
<keyword evidence="3" id="KW-0560">Oxidoreductase</keyword>
<dbReference type="InterPro" id="IPR002347">
    <property type="entry name" value="SDR_fam"/>
</dbReference>
<comment type="similarity">
    <text evidence="1">Belongs to the short-chain dehydrogenases/reductases (SDR) family.</text>
</comment>
<evidence type="ECO:0000256" key="3">
    <source>
        <dbReference type="ARBA" id="ARBA00023002"/>
    </source>
</evidence>
<evidence type="ECO:0000256" key="1">
    <source>
        <dbReference type="ARBA" id="ARBA00006484"/>
    </source>
</evidence>
<dbReference type="PRINTS" id="PR00081">
    <property type="entry name" value="GDHRDH"/>
</dbReference>
<keyword evidence="5" id="KW-1185">Reference proteome</keyword>
<dbReference type="PANTHER" id="PTHR24320:SF252">
    <property type="entry name" value="DEHYDROGENASE_REDUCTASE FAMILY PROTEIN, PUTATIVE (AFU_ORTHOLOGUE AFUA_3G08550)-RELATED"/>
    <property type="match status" value="1"/>
</dbReference>
<evidence type="ECO:0000256" key="2">
    <source>
        <dbReference type="ARBA" id="ARBA00022857"/>
    </source>
</evidence>
<dbReference type="InterPro" id="IPR036291">
    <property type="entry name" value="NAD(P)-bd_dom_sf"/>
</dbReference>
<dbReference type="PANTHER" id="PTHR24320">
    <property type="entry name" value="RETINOL DEHYDROGENASE"/>
    <property type="match status" value="1"/>
</dbReference>
<dbReference type="AlphaFoldDB" id="A0A6A6Q0I1"/>
<protein>
    <recommendedName>
        <fullName evidence="6">Short-chain dehydrogenase/reductase family protein</fullName>
    </recommendedName>
</protein>
<dbReference type="GO" id="GO:0016491">
    <property type="term" value="F:oxidoreductase activity"/>
    <property type="evidence" value="ECO:0007669"/>
    <property type="project" value="UniProtKB-KW"/>
</dbReference>
<organism evidence="4 5">
    <name type="scientific">Neohortaea acidophila</name>
    <dbReference type="NCBI Taxonomy" id="245834"/>
    <lineage>
        <taxon>Eukaryota</taxon>
        <taxon>Fungi</taxon>
        <taxon>Dikarya</taxon>
        <taxon>Ascomycota</taxon>
        <taxon>Pezizomycotina</taxon>
        <taxon>Dothideomycetes</taxon>
        <taxon>Dothideomycetidae</taxon>
        <taxon>Mycosphaerellales</taxon>
        <taxon>Teratosphaeriaceae</taxon>
        <taxon>Neohortaea</taxon>
    </lineage>
</organism>
<keyword evidence="2" id="KW-0521">NADP</keyword>
<dbReference type="Gene3D" id="3.40.50.720">
    <property type="entry name" value="NAD(P)-binding Rossmann-like Domain"/>
    <property type="match status" value="1"/>
</dbReference>
<evidence type="ECO:0008006" key="6">
    <source>
        <dbReference type="Google" id="ProtNLM"/>
    </source>
</evidence>
<dbReference type="GeneID" id="54479213"/>
<dbReference type="SUPFAM" id="SSF51735">
    <property type="entry name" value="NAD(P)-binding Rossmann-fold domains"/>
    <property type="match status" value="1"/>
</dbReference>
<evidence type="ECO:0000313" key="4">
    <source>
        <dbReference type="EMBL" id="KAF2484927.1"/>
    </source>
</evidence>
<proteinExistence type="inferred from homology"/>
<sequence>MATSKSMQPLTNFGKIFWQNQFRTTIDLPDPSKLPNLHGKVAIVTGSNTGLGFEASKQLLALGLSHLIVAVRSEQKGKAAILALRKASSAARIDVWRLDMASYTSIQAFAQRCRAELPHVDLVVLKAGLSRTKFERAESTGHEMTMQVNHFGTALLTLLLLPILKSTLRHTGEPARLTVVNSLTAHLCKFPNRNEQPLLASFDDTEIVPFDAQERYGVSKLINQLFLAKLTDMLPSENVVVNMVDPGLTKGTQLSRDATGVVRAGAKIFFSIAGRPVDRGAATYVDALLRMGAESHGCFLMNNKIAPLAGIYYGSEGPQIIDRIWKETLEEMRSHGMKIQDAFDKASTSTDIK</sequence>
<dbReference type="RefSeq" id="XP_033591496.1">
    <property type="nucleotide sequence ID" value="XM_033738211.1"/>
</dbReference>
<dbReference type="OrthoDB" id="542013at2759"/>